<dbReference type="PANTHER" id="PTHR43081:SF1">
    <property type="entry name" value="ADENYLATE CYCLASE, TERMINAL-DIFFERENTIATION SPECIFIC"/>
    <property type="match status" value="1"/>
</dbReference>
<keyword evidence="1" id="KW-0812">Transmembrane</keyword>
<keyword evidence="1" id="KW-1133">Transmembrane helix</keyword>
<feature type="transmembrane region" description="Helical" evidence="1">
    <location>
        <begin position="302"/>
        <end position="335"/>
    </location>
</feature>
<feature type="transmembrane region" description="Helical" evidence="1">
    <location>
        <begin position="347"/>
        <end position="371"/>
    </location>
</feature>
<dbReference type="GO" id="GO:0009190">
    <property type="term" value="P:cyclic nucleotide biosynthetic process"/>
    <property type="evidence" value="ECO:0007669"/>
    <property type="project" value="InterPro"/>
</dbReference>
<feature type="domain" description="Guanylate cyclase" evidence="2">
    <location>
        <begin position="412"/>
        <end position="544"/>
    </location>
</feature>
<dbReference type="Pfam" id="PF00211">
    <property type="entry name" value="Guanylate_cyc"/>
    <property type="match status" value="1"/>
</dbReference>
<dbReference type="SMART" id="SM00044">
    <property type="entry name" value="CYCc"/>
    <property type="match status" value="1"/>
</dbReference>
<dbReference type="InterPro" id="IPR007890">
    <property type="entry name" value="CHASE2"/>
</dbReference>
<evidence type="ECO:0000313" key="3">
    <source>
        <dbReference type="EMBL" id="HGZ11670.1"/>
    </source>
</evidence>
<sequence>MLFISEFLHHPLWVALGLALGAWAAVAPLAALELGRSLENYSLDLGYRLQPATSPPPEILIVGLDLISIQAFGSKWPCPREYHARLIRRLTEAGAAIIVFDLFFGEPTDPAQDENLAQAMRSSGKVVLARLLETAKDPRFFRQIELKPLKILCDAALGLGVSLLTPDSDGVVRRFRLSPAGQETLPEVVVRHLKPKTPLPPGLTGLINYEGLPRTLKTISYHQALDETQPLSRELVEGRIVLVGRVLDDVPFPQAQVDAFLTPLDGSRGDYVSGVEIQGHILHTLLTGTWGRELSLKPRLGLYLGIFLIFALLLVHLSPALGLGLLVTAGLGLFWAALALFNAFGLWIFPVLGELGLILVLSGHLMGLHFLELSEKRRLRRAFVHFVAPEVVEVLLAYPDQLELGGTELEVTVMFADLAGLKDLTAHTSAQDLIQLLSDYFTPMTEIVLAYGGTLDKYMDSSLMAVWGAPLPLSDHARRACQAALALEYFVEETLRERQARGQPYLGLHLSLHSGPVMAGNVGSRERLNYTILGDTVNLASRLVEVNRYYGTRMILTENTRFQAGAGFLLRELDRVQVLGRLQPVTVFELLWLAPGENAPLWQTVFRAGRLAYLECSWSKAARHFEEVLRLRPGDGPATLFLNRCRDFLLNPPPPEWQGVTVLETKTFW</sequence>
<evidence type="ECO:0000259" key="2">
    <source>
        <dbReference type="PROSITE" id="PS50125"/>
    </source>
</evidence>
<protein>
    <submittedName>
        <fullName evidence="3">Adenylate/guanylate cyclase domain-containing protein</fullName>
    </submittedName>
</protein>
<dbReference type="GO" id="GO:0035556">
    <property type="term" value="P:intracellular signal transduction"/>
    <property type="evidence" value="ECO:0007669"/>
    <property type="project" value="InterPro"/>
</dbReference>
<dbReference type="CDD" id="cd07302">
    <property type="entry name" value="CHD"/>
    <property type="match status" value="1"/>
</dbReference>
<accession>A0A7C5ALG4</accession>
<keyword evidence="1" id="KW-0472">Membrane</keyword>
<dbReference type="AlphaFoldDB" id="A0A7C5ALG4"/>
<dbReference type="PANTHER" id="PTHR43081">
    <property type="entry name" value="ADENYLATE CYCLASE, TERMINAL-DIFFERENTIATION SPECIFIC-RELATED"/>
    <property type="match status" value="1"/>
</dbReference>
<dbReference type="Pfam" id="PF05226">
    <property type="entry name" value="CHASE2"/>
    <property type="match status" value="1"/>
</dbReference>
<dbReference type="PROSITE" id="PS50125">
    <property type="entry name" value="GUANYLATE_CYCLASE_2"/>
    <property type="match status" value="1"/>
</dbReference>
<name>A0A7C5ALG4_9BACT</name>
<dbReference type="InterPro" id="IPR001054">
    <property type="entry name" value="A/G_cyclase"/>
</dbReference>
<dbReference type="GO" id="GO:0004016">
    <property type="term" value="F:adenylate cyclase activity"/>
    <property type="evidence" value="ECO:0007669"/>
    <property type="project" value="UniProtKB-ARBA"/>
</dbReference>
<feature type="transmembrane region" description="Helical" evidence="1">
    <location>
        <begin position="12"/>
        <end position="32"/>
    </location>
</feature>
<comment type="caution">
    <text evidence="3">The sequence shown here is derived from an EMBL/GenBank/DDBJ whole genome shotgun (WGS) entry which is preliminary data.</text>
</comment>
<dbReference type="Gene3D" id="3.30.70.1230">
    <property type="entry name" value="Nucleotide cyclase"/>
    <property type="match status" value="1"/>
</dbReference>
<dbReference type="EMBL" id="DTKJ01000040">
    <property type="protein sequence ID" value="HGZ11670.1"/>
    <property type="molecule type" value="Genomic_DNA"/>
</dbReference>
<organism evidence="3">
    <name type="scientific">Desulfobacca acetoxidans</name>
    <dbReference type="NCBI Taxonomy" id="60893"/>
    <lineage>
        <taxon>Bacteria</taxon>
        <taxon>Pseudomonadati</taxon>
        <taxon>Thermodesulfobacteriota</taxon>
        <taxon>Desulfobaccia</taxon>
        <taxon>Desulfobaccales</taxon>
        <taxon>Desulfobaccaceae</taxon>
        <taxon>Desulfobacca</taxon>
    </lineage>
</organism>
<gene>
    <name evidence="3" type="ORF">ENW48_05585</name>
</gene>
<dbReference type="InterPro" id="IPR029787">
    <property type="entry name" value="Nucleotide_cyclase"/>
</dbReference>
<reference evidence="3" key="1">
    <citation type="journal article" date="2020" name="mSystems">
        <title>Genome- and Community-Level Interaction Insights into Carbon Utilization and Element Cycling Functions of Hydrothermarchaeota in Hydrothermal Sediment.</title>
        <authorList>
            <person name="Zhou Z."/>
            <person name="Liu Y."/>
            <person name="Xu W."/>
            <person name="Pan J."/>
            <person name="Luo Z.H."/>
            <person name="Li M."/>
        </authorList>
    </citation>
    <scope>NUCLEOTIDE SEQUENCE [LARGE SCALE GENOMIC DNA]</scope>
    <source>
        <strain evidence="3">SpSt-853</strain>
    </source>
</reference>
<proteinExistence type="predicted"/>
<dbReference type="InterPro" id="IPR050697">
    <property type="entry name" value="Adenylyl/Guanylyl_Cyclase_3/4"/>
</dbReference>
<dbReference type="SMART" id="SM01080">
    <property type="entry name" value="CHASE2"/>
    <property type="match status" value="1"/>
</dbReference>
<dbReference type="SUPFAM" id="SSF55073">
    <property type="entry name" value="Nucleotide cyclase"/>
    <property type="match status" value="1"/>
</dbReference>
<evidence type="ECO:0000256" key="1">
    <source>
        <dbReference type="SAM" id="Phobius"/>
    </source>
</evidence>